<dbReference type="InterPro" id="IPR013149">
    <property type="entry name" value="ADH-like_C"/>
</dbReference>
<dbReference type="RefSeq" id="WP_041881245.1">
    <property type="nucleotide sequence ID" value="NZ_CP157278.1"/>
</dbReference>
<dbReference type="PANTHER" id="PTHR45033">
    <property type="match status" value="1"/>
</dbReference>
<comment type="caution">
    <text evidence="2">The sequence shown here is derived from an EMBL/GenBank/DDBJ whole genome shotgun (WGS) entry which is preliminary data.</text>
</comment>
<keyword evidence="3" id="KW-1185">Reference proteome</keyword>
<dbReference type="InterPro" id="IPR052711">
    <property type="entry name" value="Zinc_ADH-like"/>
</dbReference>
<evidence type="ECO:0000313" key="3">
    <source>
        <dbReference type="Proteomes" id="UP000032049"/>
    </source>
</evidence>
<dbReference type="InterPro" id="IPR020843">
    <property type="entry name" value="ER"/>
</dbReference>
<dbReference type="Pfam" id="PF08240">
    <property type="entry name" value="ADH_N"/>
    <property type="match status" value="1"/>
</dbReference>
<feature type="domain" description="Enoyl reductase (ER)" evidence="1">
    <location>
        <begin position="10"/>
        <end position="335"/>
    </location>
</feature>
<dbReference type="AlphaFoldDB" id="A0A0D0F6Z0"/>
<reference evidence="2 3" key="1">
    <citation type="submission" date="2015-01" db="EMBL/GenBank/DDBJ databases">
        <title>Draft genome sequence of Pedobacter sp. NL19 isolated from sludge of an effluent treatment pond in an abandoned uranium mine.</title>
        <authorList>
            <person name="Santos T."/>
            <person name="Caetano T."/>
            <person name="Covas C."/>
            <person name="Cruz A."/>
            <person name="Mendo S."/>
        </authorList>
    </citation>
    <scope>NUCLEOTIDE SEQUENCE [LARGE SCALE GENOMIC DNA]</scope>
    <source>
        <strain evidence="2 3">NL19</strain>
    </source>
</reference>
<gene>
    <name evidence="2" type="ORF">TH53_09895</name>
</gene>
<dbReference type="InterPro" id="IPR036291">
    <property type="entry name" value="NAD(P)-bd_dom_sf"/>
</dbReference>
<accession>A0A0D0F6Z0</accession>
<dbReference type="OrthoDB" id="648910at2"/>
<evidence type="ECO:0000313" key="2">
    <source>
        <dbReference type="EMBL" id="KIO77343.1"/>
    </source>
</evidence>
<dbReference type="CDD" id="cd08276">
    <property type="entry name" value="MDR7"/>
    <property type="match status" value="1"/>
</dbReference>
<evidence type="ECO:0000259" key="1">
    <source>
        <dbReference type="SMART" id="SM00829"/>
    </source>
</evidence>
<name>A0A0D0F6Z0_9SPHI</name>
<dbReference type="Gene3D" id="3.40.50.720">
    <property type="entry name" value="NAD(P)-binding Rossmann-like Domain"/>
    <property type="match status" value="1"/>
</dbReference>
<dbReference type="PANTHER" id="PTHR45033:SF2">
    <property type="entry name" value="ZINC-TYPE ALCOHOL DEHYDROGENASE-LIKE PROTEIN C1773.06C"/>
    <property type="match status" value="1"/>
</dbReference>
<dbReference type="STRING" id="1503925.TH53_09895"/>
<dbReference type="SUPFAM" id="SSF51735">
    <property type="entry name" value="NAD(P)-binding Rossmann-fold domains"/>
    <property type="match status" value="1"/>
</dbReference>
<sequence length="337" mass="36464">MKTVQLTKFGIDNFTINEVEIPTPSANQVLVRIKAVSLNYLDVILAQGSFDPYLSFPYTPASDGSGIVEQVGSNVTRWKAGDRVAIQYVQKWTKGKIDQESNSVRVAWQTPGVLSQYVCIPDYGLVKAPDNLSFEETATLPIAALTAWHGLINQANLQLGQTVLTQGTGGVSLFALQIAKAAGARVIATTSSNEKAEKLRKAGADEVIDYTQHPEWHKQVLSLTNGQGADITLDIAGTKTIEQSLLSVKENGFVGTAGFISGAALPLDIHRHKINLSFLRIQGLAVGSAESFTALNRAIEIADIHPVIDSVFTLDTVHDAYRRLQEGQHFGKIVITV</sequence>
<dbReference type="InterPro" id="IPR013154">
    <property type="entry name" value="ADH-like_N"/>
</dbReference>
<dbReference type="GO" id="GO:0016491">
    <property type="term" value="F:oxidoreductase activity"/>
    <property type="evidence" value="ECO:0007669"/>
    <property type="project" value="InterPro"/>
</dbReference>
<dbReference type="Pfam" id="PF00107">
    <property type="entry name" value="ADH_zinc_N"/>
    <property type="match status" value="1"/>
</dbReference>
<organism evidence="2 3">
    <name type="scientific">Pedobacter lusitanus</name>
    <dbReference type="NCBI Taxonomy" id="1503925"/>
    <lineage>
        <taxon>Bacteria</taxon>
        <taxon>Pseudomonadati</taxon>
        <taxon>Bacteroidota</taxon>
        <taxon>Sphingobacteriia</taxon>
        <taxon>Sphingobacteriales</taxon>
        <taxon>Sphingobacteriaceae</taxon>
        <taxon>Pedobacter</taxon>
    </lineage>
</organism>
<proteinExistence type="predicted"/>
<dbReference type="SUPFAM" id="SSF50129">
    <property type="entry name" value="GroES-like"/>
    <property type="match status" value="1"/>
</dbReference>
<dbReference type="Gene3D" id="3.90.180.10">
    <property type="entry name" value="Medium-chain alcohol dehydrogenases, catalytic domain"/>
    <property type="match status" value="1"/>
</dbReference>
<dbReference type="EMBL" id="JXRA01000038">
    <property type="protein sequence ID" value="KIO77343.1"/>
    <property type="molecule type" value="Genomic_DNA"/>
</dbReference>
<dbReference type="Proteomes" id="UP000032049">
    <property type="component" value="Unassembled WGS sequence"/>
</dbReference>
<dbReference type="SMART" id="SM00829">
    <property type="entry name" value="PKS_ER"/>
    <property type="match status" value="1"/>
</dbReference>
<protein>
    <recommendedName>
        <fullName evidence="1">Enoyl reductase (ER) domain-containing protein</fullName>
    </recommendedName>
</protein>
<dbReference type="InterPro" id="IPR011032">
    <property type="entry name" value="GroES-like_sf"/>
</dbReference>